<feature type="non-terminal residue" evidence="6">
    <location>
        <position position="204"/>
    </location>
</feature>
<evidence type="ECO:0000256" key="1">
    <source>
        <dbReference type="ARBA" id="ARBA00007174"/>
    </source>
</evidence>
<evidence type="ECO:0000256" key="3">
    <source>
        <dbReference type="ARBA" id="ARBA00023002"/>
    </source>
</evidence>
<comment type="caution">
    <text evidence="6">The sequence shown here is derived from an EMBL/GenBank/DDBJ whole genome shotgun (WGS) entry which is preliminary data.</text>
</comment>
<proteinExistence type="inferred from homology"/>
<dbReference type="AlphaFoldDB" id="A0A433SJQ0"/>
<gene>
    <name evidence="6" type="ORF">EGW08_022911</name>
</gene>
<feature type="domain" description="MsrB" evidence="5">
    <location>
        <begin position="108"/>
        <end position="204"/>
    </location>
</feature>
<dbReference type="Proteomes" id="UP000271974">
    <property type="component" value="Unassembled WGS sequence"/>
</dbReference>
<dbReference type="GO" id="GO:0030091">
    <property type="term" value="P:protein repair"/>
    <property type="evidence" value="ECO:0007669"/>
    <property type="project" value="InterPro"/>
</dbReference>
<dbReference type="SUPFAM" id="SSF51316">
    <property type="entry name" value="Mss4-like"/>
    <property type="match status" value="1"/>
</dbReference>
<accession>A0A433SJQ0</accession>
<dbReference type="STRING" id="188477.A0A433SJQ0"/>
<evidence type="ECO:0000256" key="2">
    <source>
        <dbReference type="ARBA" id="ARBA00012499"/>
    </source>
</evidence>
<comment type="similarity">
    <text evidence="1">Belongs to the MsrB Met sulfoxide reductase family.</text>
</comment>
<dbReference type="PANTHER" id="PTHR10173">
    <property type="entry name" value="METHIONINE SULFOXIDE REDUCTASE"/>
    <property type="match status" value="1"/>
</dbReference>
<dbReference type="EMBL" id="RQTK01001727">
    <property type="protein sequence ID" value="RUS69325.1"/>
    <property type="molecule type" value="Genomic_DNA"/>
</dbReference>
<dbReference type="PROSITE" id="PS51790">
    <property type="entry name" value="MSRB"/>
    <property type="match status" value="1"/>
</dbReference>
<reference evidence="6 7" key="1">
    <citation type="submission" date="2019-01" db="EMBL/GenBank/DDBJ databases">
        <title>A draft genome assembly of the solar-powered sea slug Elysia chlorotica.</title>
        <authorList>
            <person name="Cai H."/>
            <person name="Li Q."/>
            <person name="Fang X."/>
            <person name="Li J."/>
            <person name="Curtis N.E."/>
            <person name="Altenburger A."/>
            <person name="Shibata T."/>
            <person name="Feng M."/>
            <person name="Maeda T."/>
            <person name="Schwartz J.A."/>
            <person name="Shigenobu S."/>
            <person name="Lundholm N."/>
            <person name="Nishiyama T."/>
            <person name="Yang H."/>
            <person name="Hasebe M."/>
            <person name="Li S."/>
            <person name="Pierce S.K."/>
            <person name="Wang J."/>
        </authorList>
    </citation>
    <scope>NUCLEOTIDE SEQUENCE [LARGE SCALE GENOMIC DNA]</scope>
    <source>
        <strain evidence="6">EC2010</strain>
        <tissue evidence="6">Whole organism of an adult</tissue>
    </source>
</reference>
<keyword evidence="7" id="KW-1185">Reference proteome</keyword>
<dbReference type="InterPro" id="IPR002579">
    <property type="entry name" value="Met_Sox_Rdtase_MsrB_dom"/>
</dbReference>
<evidence type="ECO:0000313" key="7">
    <source>
        <dbReference type="Proteomes" id="UP000271974"/>
    </source>
</evidence>
<dbReference type="EC" id="1.8.4.12" evidence="2"/>
<evidence type="ECO:0000313" key="6">
    <source>
        <dbReference type="EMBL" id="RUS69325.1"/>
    </source>
</evidence>
<sequence>MSGSVTFLKLSRFLHQQGIQSKLAPAWSVLNVLSPRFSKFIHASRSRSRFRSNIHSDIGRTVYRSRSNFSVSTTYSIFWRMGDRLSQEVEGLQDTTSEERPGKIKLTEAEWKAKLTPEEYSVCRNHGTERAWTGALLDNKQKGTYTCSCCGVELFSSSSKFDSGSGWPSFYDVMKDKDVSRLPAVDIKQDDSHGMRRTEVMCGK</sequence>
<dbReference type="InterPro" id="IPR028427">
    <property type="entry name" value="Met_Sox_Rdtase_MsrB"/>
</dbReference>
<evidence type="ECO:0000256" key="4">
    <source>
        <dbReference type="ARBA" id="ARBA00048488"/>
    </source>
</evidence>
<dbReference type="InterPro" id="IPR011057">
    <property type="entry name" value="Mss4-like_sf"/>
</dbReference>
<protein>
    <recommendedName>
        <fullName evidence="2">peptide-methionine (R)-S-oxide reductase</fullName>
        <ecNumber evidence="2">1.8.4.12</ecNumber>
    </recommendedName>
</protein>
<dbReference type="GO" id="GO:0033743">
    <property type="term" value="F:peptide-methionine (R)-S-oxide reductase activity"/>
    <property type="evidence" value="ECO:0007669"/>
    <property type="project" value="UniProtKB-EC"/>
</dbReference>
<dbReference type="Pfam" id="PF01641">
    <property type="entry name" value="SelR"/>
    <property type="match status" value="1"/>
</dbReference>
<evidence type="ECO:0000259" key="5">
    <source>
        <dbReference type="PROSITE" id="PS51790"/>
    </source>
</evidence>
<dbReference type="Gene3D" id="2.170.150.20">
    <property type="entry name" value="Peptide methionine sulfoxide reductase"/>
    <property type="match status" value="1"/>
</dbReference>
<dbReference type="GO" id="GO:0006979">
    <property type="term" value="P:response to oxidative stress"/>
    <property type="evidence" value="ECO:0007669"/>
    <property type="project" value="InterPro"/>
</dbReference>
<dbReference type="GO" id="GO:0005737">
    <property type="term" value="C:cytoplasm"/>
    <property type="evidence" value="ECO:0007669"/>
    <property type="project" value="TreeGrafter"/>
</dbReference>
<dbReference type="OrthoDB" id="44061at2759"/>
<keyword evidence="3" id="KW-0560">Oxidoreductase</keyword>
<comment type="catalytic activity">
    <reaction evidence="4">
        <text>L-methionyl-[protein] + [thioredoxin]-disulfide + H2O = L-methionyl-(R)-S-oxide-[protein] + [thioredoxin]-dithiol</text>
        <dbReference type="Rhea" id="RHEA:24164"/>
        <dbReference type="Rhea" id="RHEA-COMP:10698"/>
        <dbReference type="Rhea" id="RHEA-COMP:10700"/>
        <dbReference type="Rhea" id="RHEA-COMP:12313"/>
        <dbReference type="Rhea" id="RHEA-COMP:12314"/>
        <dbReference type="ChEBI" id="CHEBI:15377"/>
        <dbReference type="ChEBI" id="CHEBI:16044"/>
        <dbReference type="ChEBI" id="CHEBI:29950"/>
        <dbReference type="ChEBI" id="CHEBI:45764"/>
        <dbReference type="ChEBI" id="CHEBI:50058"/>
        <dbReference type="EC" id="1.8.4.12"/>
    </reaction>
</comment>
<name>A0A433SJQ0_ELYCH</name>
<dbReference type="PANTHER" id="PTHR10173:SF52">
    <property type="entry name" value="METHIONINE-R-SULFOXIDE REDUCTASE B1"/>
    <property type="match status" value="1"/>
</dbReference>
<organism evidence="6 7">
    <name type="scientific">Elysia chlorotica</name>
    <name type="common">Eastern emerald elysia</name>
    <name type="synonym">Sea slug</name>
    <dbReference type="NCBI Taxonomy" id="188477"/>
    <lineage>
        <taxon>Eukaryota</taxon>
        <taxon>Metazoa</taxon>
        <taxon>Spiralia</taxon>
        <taxon>Lophotrochozoa</taxon>
        <taxon>Mollusca</taxon>
        <taxon>Gastropoda</taxon>
        <taxon>Heterobranchia</taxon>
        <taxon>Euthyneura</taxon>
        <taxon>Panpulmonata</taxon>
        <taxon>Sacoglossa</taxon>
        <taxon>Placobranchoidea</taxon>
        <taxon>Plakobranchidae</taxon>
        <taxon>Elysia</taxon>
    </lineage>
</organism>